<keyword evidence="1" id="KW-1133">Transmembrane helix</keyword>
<keyword evidence="1" id="KW-0812">Transmembrane</keyword>
<name>A0A380MRL2_9GAMM</name>
<keyword evidence="3" id="KW-1185">Reference proteome</keyword>
<feature type="transmembrane region" description="Helical" evidence="1">
    <location>
        <begin position="212"/>
        <end position="241"/>
    </location>
</feature>
<dbReference type="AlphaFoldDB" id="A0A380MRL2"/>
<dbReference type="Proteomes" id="UP000254601">
    <property type="component" value="Unassembled WGS sequence"/>
</dbReference>
<reference evidence="2 3" key="1">
    <citation type="submission" date="2018-06" db="EMBL/GenBank/DDBJ databases">
        <authorList>
            <consortium name="Pathogen Informatics"/>
            <person name="Doyle S."/>
        </authorList>
    </citation>
    <scope>NUCLEOTIDE SEQUENCE [LARGE SCALE GENOMIC DNA]</scope>
    <source>
        <strain evidence="2 3">NCTC13337</strain>
    </source>
</reference>
<dbReference type="PANTHER" id="PTHR30503">
    <property type="entry name" value="INNER MEMBRANE PROTEIN YEDI"/>
    <property type="match status" value="1"/>
</dbReference>
<gene>
    <name evidence="2" type="primary">yedI</name>
    <name evidence="2" type="ORF">NCTC13337_00998</name>
</gene>
<evidence type="ECO:0000313" key="2">
    <source>
        <dbReference type="EMBL" id="SUO94928.1"/>
    </source>
</evidence>
<feature type="transmembrane region" description="Helical" evidence="1">
    <location>
        <begin position="261"/>
        <end position="289"/>
    </location>
</feature>
<accession>A0A380MRL2</accession>
<dbReference type="PANTHER" id="PTHR30503:SF3">
    <property type="entry name" value="INNER MEMBRANE PROTEIN YEDI"/>
    <property type="match status" value="1"/>
</dbReference>
<dbReference type="RefSeq" id="WP_072576235.1">
    <property type="nucleotide sequence ID" value="NZ_LWHB01000058.1"/>
</dbReference>
<dbReference type="InterPro" id="IPR008526">
    <property type="entry name" value="YedI"/>
</dbReference>
<evidence type="ECO:0000256" key="1">
    <source>
        <dbReference type="SAM" id="Phobius"/>
    </source>
</evidence>
<protein>
    <submittedName>
        <fullName evidence="2">Inner membrane protein yedI</fullName>
    </submittedName>
</protein>
<dbReference type="EMBL" id="UHIC01000001">
    <property type="protein sequence ID" value="SUO94928.1"/>
    <property type="molecule type" value="Genomic_DNA"/>
</dbReference>
<dbReference type="PIRSF" id="PIRSF016660">
    <property type="entry name" value="YedI"/>
    <property type="match status" value="1"/>
</dbReference>
<dbReference type="Pfam" id="PF05661">
    <property type="entry name" value="DUF808"/>
    <property type="match status" value="1"/>
</dbReference>
<organism evidence="2 3">
    <name type="scientific">Suttonella ornithocola</name>
    <dbReference type="NCBI Taxonomy" id="279832"/>
    <lineage>
        <taxon>Bacteria</taxon>
        <taxon>Pseudomonadati</taxon>
        <taxon>Pseudomonadota</taxon>
        <taxon>Gammaproteobacteria</taxon>
        <taxon>Cardiobacteriales</taxon>
        <taxon>Cardiobacteriaceae</taxon>
        <taxon>Suttonella</taxon>
    </lineage>
</organism>
<dbReference type="OrthoDB" id="9814178at2"/>
<sequence length="294" mass="32403">MAGGLFALLDDIATILDDVGVMTKVAAKKTAGVLGDDLAVNAYQVGGMSPDRELPVVWAVAKGSLLNKLILVPSALLLSFFFPAAIDYVLLIGGAYLGFEGAEKIWEWLFHHQEKEEITPNDIKDLSDTEKMKIKGAIKTDFILSAEIVIIALGVLTEMNKTLFEQVIALSFVAIALTFGVYGMVALIVKLDDIGKYWVTKHKGLLDLIGRFLLWFAPRLLKSLTVIGTIAMFAVAGTIWVEHLPPLEYFLAPTLFMVQTYLGHIGIYLVEIMVGSIIGFLVLMIWNFLGYFRD</sequence>
<feature type="transmembrane region" description="Helical" evidence="1">
    <location>
        <begin position="136"/>
        <end position="156"/>
    </location>
</feature>
<dbReference type="GO" id="GO:0005886">
    <property type="term" value="C:plasma membrane"/>
    <property type="evidence" value="ECO:0007669"/>
    <property type="project" value="TreeGrafter"/>
</dbReference>
<proteinExistence type="predicted"/>
<evidence type="ECO:0000313" key="3">
    <source>
        <dbReference type="Proteomes" id="UP000254601"/>
    </source>
</evidence>
<feature type="transmembrane region" description="Helical" evidence="1">
    <location>
        <begin position="75"/>
        <end position="99"/>
    </location>
</feature>
<keyword evidence="1" id="KW-0472">Membrane</keyword>
<feature type="transmembrane region" description="Helical" evidence="1">
    <location>
        <begin position="168"/>
        <end position="191"/>
    </location>
</feature>